<dbReference type="InterPro" id="IPR001296">
    <property type="entry name" value="Glyco_trans_1"/>
</dbReference>
<evidence type="ECO:0000256" key="1">
    <source>
        <dbReference type="ARBA" id="ARBA00022676"/>
    </source>
</evidence>
<dbReference type="PANTHER" id="PTHR12526">
    <property type="entry name" value="GLYCOSYLTRANSFERASE"/>
    <property type="match status" value="1"/>
</dbReference>
<gene>
    <name evidence="5" type="ORF">J2S45_000490</name>
</gene>
<dbReference type="Pfam" id="PF13579">
    <property type="entry name" value="Glyco_trans_4_4"/>
    <property type="match status" value="1"/>
</dbReference>
<evidence type="ECO:0000256" key="2">
    <source>
        <dbReference type="ARBA" id="ARBA00022679"/>
    </source>
</evidence>
<dbReference type="EMBL" id="JAUSQL010000001">
    <property type="protein sequence ID" value="MDP9831811.1"/>
    <property type="molecule type" value="Genomic_DNA"/>
</dbReference>
<dbReference type="Pfam" id="PF00534">
    <property type="entry name" value="Glycos_transf_1"/>
    <property type="match status" value="1"/>
</dbReference>
<dbReference type="InterPro" id="IPR028098">
    <property type="entry name" value="Glyco_trans_4-like_N"/>
</dbReference>
<sequence>MTLSHALWVPSWYPTPESPHTGSFFAEQVASLRSSGLRVGVIVAEPRSWKAIRSSPLTIDQSGIVATAWPTNIHERLPGEPLRLSLLARRLAAAYERSWGKPQVLHAHSVFPGALLARELAKIWDVPYVLTEHRPSSLTRRKGTARFRAIDAAVQRAHSRWTVSDGMAQEFTAFYGAPFCSVAPPARQAFFDIAIPQSPRGEFTFVHVSSLDDNKRTALTIRAFAKVCEQEPHVRLRIAGGSPDLIAAHANLAASLRVSDRVDLLGPVARADLPALMAASDCHVLVSATESGGTVFSEAQATGLPSIASATPGGLFQTVPGTGVVIPIDDEPALVAAMADMVHSASHYDRARIREIARSRVSMDTFVRTTRRAYDAAIEDGS</sequence>
<evidence type="ECO:0000259" key="3">
    <source>
        <dbReference type="Pfam" id="PF00534"/>
    </source>
</evidence>
<dbReference type="EC" id="2.4.1.11" evidence="5"/>
<protein>
    <submittedName>
        <fullName evidence="5">Glycogen(Starch) synthase</fullName>
        <ecNumber evidence="5">2.4.1.11</ecNumber>
    </submittedName>
</protein>
<evidence type="ECO:0000259" key="4">
    <source>
        <dbReference type="Pfam" id="PF13579"/>
    </source>
</evidence>
<dbReference type="GO" id="GO:0004373">
    <property type="term" value="F:alpha-1,4-glucan glucosyltransferase (UDP-glucose donor) activity"/>
    <property type="evidence" value="ECO:0007669"/>
    <property type="project" value="UniProtKB-EC"/>
</dbReference>
<keyword evidence="6" id="KW-1185">Reference proteome</keyword>
<organism evidence="5 6">
    <name type="scientific">Trueperella abortisuis</name>
    <dbReference type="NCBI Taxonomy" id="445930"/>
    <lineage>
        <taxon>Bacteria</taxon>
        <taxon>Bacillati</taxon>
        <taxon>Actinomycetota</taxon>
        <taxon>Actinomycetes</taxon>
        <taxon>Actinomycetales</taxon>
        <taxon>Actinomycetaceae</taxon>
        <taxon>Trueperella</taxon>
    </lineage>
</organism>
<comment type="caution">
    <text evidence="5">The sequence shown here is derived from an EMBL/GenBank/DDBJ whole genome shotgun (WGS) entry which is preliminary data.</text>
</comment>
<accession>A0ABT9PH37</accession>
<feature type="domain" description="Glycosyl transferase family 1" evidence="3">
    <location>
        <begin position="195"/>
        <end position="358"/>
    </location>
</feature>
<name>A0ABT9PH37_9ACTO</name>
<dbReference type="Gene3D" id="3.40.50.2000">
    <property type="entry name" value="Glycogen Phosphorylase B"/>
    <property type="match status" value="2"/>
</dbReference>
<dbReference type="PANTHER" id="PTHR12526:SF630">
    <property type="entry name" value="GLYCOSYLTRANSFERASE"/>
    <property type="match status" value="1"/>
</dbReference>
<reference evidence="5 6" key="1">
    <citation type="submission" date="2023-07" db="EMBL/GenBank/DDBJ databases">
        <title>Sequencing the genomes of 1000 actinobacteria strains.</title>
        <authorList>
            <person name="Klenk H.-P."/>
        </authorList>
    </citation>
    <scope>NUCLEOTIDE SEQUENCE [LARGE SCALE GENOMIC DNA]</scope>
    <source>
        <strain evidence="5 6">DSM 19515</strain>
    </source>
</reference>
<dbReference type="SUPFAM" id="SSF53756">
    <property type="entry name" value="UDP-Glycosyltransferase/glycogen phosphorylase"/>
    <property type="match status" value="1"/>
</dbReference>
<evidence type="ECO:0000313" key="6">
    <source>
        <dbReference type="Proteomes" id="UP001230145"/>
    </source>
</evidence>
<dbReference type="RefSeq" id="WP_307634438.1">
    <property type="nucleotide sequence ID" value="NZ_JAUSQL010000001.1"/>
</dbReference>
<proteinExistence type="predicted"/>
<dbReference type="Proteomes" id="UP001230145">
    <property type="component" value="Unassembled WGS sequence"/>
</dbReference>
<evidence type="ECO:0000313" key="5">
    <source>
        <dbReference type="EMBL" id="MDP9831811.1"/>
    </source>
</evidence>
<keyword evidence="2 5" id="KW-0808">Transferase</keyword>
<feature type="domain" description="Glycosyltransferase subfamily 4-like N-terminal" evidence="4">
    <location>
        <begin position="24"/>
        <end position="178"/>
    </location>
</feature>
<keyword evidence="1 5" id="KW-0328">Glycosyltransferase</keyword>